<evidence type="ECO:0000313" key="3">
    <source>
        <dbReference type="Proteomes" id="UP000010411"/>
    </source>
</evidence>
<protein>
    <submittedName>
        <fullName evidence="2">Uncharacterized protein</fullName>
    </submittedName>
</protein>
<dbReference type="Proteomes" id="UP000010411">
    <property type="component" value="Unassembled WGS sequence"/>
</dbReference>
<dbReference type="EMBL" id="AEJC01000007">
    <property type="protein sequence ID" value="EKX69408.1"/>
    <property type="molecule type" value="Genomic_DNA"/>
</dbReference>
<organism evidence="2 3">
    <name type="scientific">Streptomyces ipomoeae 91-03</name>
    <dbReference type="NCBI Taxonomy" id="698759"/>
    <lineage>
        <taxon>Bacteria</taxon>
        <taxon>Bacillati</taxon>
        <taxon>Actinomycetota</taxon>
        <taxon>Actinomycetes</taxon>
        <taxon>Kitasatosporales</taxon>
        <taxon>Streptomycetaceae</taxon>
        <taxon>Streptomyces</taxon>
    </lineage>
</organism>
<sequence length="37" mass="4057">MGITQRWSVLDGYEIYVSIALIVLALALFAAAESRKS</sequence>
<reference evidence="2 3" key="1">
    <citation type="submission" date="2012-11" db="EMBL/GenBank/DDBJ databases">
        <authorList>
            <person name="Huguet-Tapia J.C."/>
            <person name="Durkin A.S."/>
            <person name="Pettis G.S."/>
            <person name="Badger J.H."/>
        </authorList>
    </citation>
    <scope>NUCLEOTIDE SEQUENCE [LARGE SCALE GENOMIC DNA]</scope>
    <source>
        <strain evidence="2 3">91-03</strain>
    </source>
</reference>
<accession>L1L9S5</accession>
<dbReference type="PATRIC" id="fig|698759.3.peg.62"/>
<gene>
    <name evidence="2" type="ORF">STRIP9103_08091</name>
</gene>
<keyword evidence="3" id="KW-1185">Reference proteome</keyword>
<evidence type="ECO:0000313" key="2">
    <source>
        <dbReference type="EMBL" id="EKX69408.1"/>
    </source>
</evidence>
<evidence type="ECO:0000256" key="1">
    <source>
        <dbReference type="SAM" id="Phobius"/>
    </source>
</evidence>
<proteinExistence type="predicted"/>
<keyword evidence="1" id="KW-1133">Transmembrane helix</keyword>
<keyword evidence="1" id="KW-0812">Transmembrane</keyword>
<keyword evidence="1" id="KW-0472">Membrane</keyword>
<comment type="caution">
    <text evidence="2">The sequence shown here is derived from an EMBL/GenBank/DDBJ whole genome shotgun (WGS) entry which is preliminary data.</text>
</comment>
<dbReference type="AlphaFoldDB" id="L1L9S5"/>
<name>L1L9S5_9ACTN</name>
<feature type="transmembrane region" description="Helical" evidence="1">
    <location>
        <begin position="15"/>
        <end position="32"/>
    </location>
</feature>